<dbReference type="GO" id="GO:0008168">
    <property type="term" value="F:methyltransferase activity"/>
    <property type="evidence" value="ECO:0007669"/>
    <property type="project" value="UniProtKB-KW"/>
</dbReference>
<comment type="caution">
    <text evidence="1">The sequence shown here is derived from an EMBL/GenBank/DDBJ whole genome shotgun (WGS) entry which is preliminary data.</text>
</comment>
<name>A0A7C4QQD1_9PLAN</name>
<organism evidence="1">
    <name type="scientific">Schlesneria paludicola</name>
    <dbReference type="NCBI Taxonomy" id="360056"/>
    <lineage>
        <taxon>Bacteria</taxon>
        <taxon>Pseudomonadati</taxon>
        <taxon>Planctomycetota</taxon>
        <taxon>Planctomycetia</taxon>
        <taxon>Planctomycetales</taxon>
        <taxon>Planctomycetaceae</taxon>
        <taxon>Schlesneria</taxon>
    </lineage>
</organism>
<accession>A0A7C4QQD1</accession>
<dbReference type="Pfam" id="PF13489">
    <property type="entry name" value="Methyltransf_23"/>
    <property type="match status" value="1"/>
</dbReference>
<dbReference type="SUPFAM" id="SSF53335">
    <property type="entry name" value="S-adenosyl-L-methionine-dependent methyltransferases"/>
    <property type="match status" value="1"/>
</dbReference>
<sequence>MVLRPGWWGSEFVGLAITASRRLVPEFADHPRASVERGLSIPHALIPRFTFPPFPIPDSPIPKVTRMEATAGGAALAFGVDPTRRERYSLRQARYEAIGVEIARLLPEFARRNEPLRLLDVGVWNGVSMRYIEPRDPDQRVEYHGVDLHLHPGIYKPSAWKSLQQGDLLAGLPQVPSEAFDVVLCEQVLEHLPEVEAALTALSRVLKPGGWLIVGVPIFPPGIAWIRRHGVPLWDRLVGRAKPRGHLQVFSKRSFLTAIERHCGVTVLDTRGFRIISGGWLRPLENYRGWWRFNRWLGRRVPGLCTEIQVVARKVPLASQPSRTEDSPCFACMQALSAA</sequence>
<evidence type="ECO:0000313" key="1">
    <source>
        <dbReference type="EMBL" id="HGT40143.1"/>
    </source>
</evidence>
<keyword evidence="1" id="KW-0808">Transferase</keyword>
<proteinExistence type="predicted"/>
<dbReference type="CDD" id="cd02440">
    <property type="entry name" value="AdoMet_MTases"/>
    <property type="match status" value="1"/>
</dbReference>
<reference evidence="1" key="1">
    <citation type="journal article" date="2020" name="mSystems">
        <title>Genome- and Community-Level Interaction Insights into Carbon Utilization and Element Cycling Functions of Hydrothermarchaeota in Hydrothermal Sediment.</title>
        <authorList>
            <person name="Zhou Z."/>
            <person name="Liu Y."/>
            <person name="Xu W."/>
            <person name="Pan J."/>
            <person name="Luo Z.H."/>
            <person name="Li M."/>
        </authorList>
    </citation>
    <scope>NUCLEOTIDE SEQUENCE [LARGE SCALE GENOMIC DNA]</scope>
    <source>
        <strain evidence="1">SpSt-508</strain>
    </source>
</reference>
<dbReference type="Gene3D" id="3.40.50.150">
    <property type="entry name" value="Vaccinia Virus protein VP39"/>
    <property type="match status" value="1"/>
</dbReference>
<dbReference type="EMBL" id="DSVQ01000016">
    <property type="protein sequence ID" value="HGT40143.1"/>
    <property type="molecule type" value="Genomic_DNA"/>
</dbReference>
<gene>
    <name evidence="1" type="ORF">ENS64_12920</name>
</gene>
<dbReference type="GO" id="GO:0032259">
    <property type="term" value="P:methylation"/>
    <property type="evidence" value="ECO:0007669"/>
    <property type="project" value="UniProtKB-KW"/>
</dbReference>
<dbReference type="AlphaFoldDB" id="A0A7C4QQD1"/>
<protein>
    <submittedName>
        <fullName evidence="1">SAM-dependent methyltransferase</fullName>
    </submittedName>
</protein>
<keyword evidence="1" id="KW-0489">Methyltransferase</keyword>
<dbReference type="InterPro" id="IPR029063">
    <property type="entry name" value="SAM-dependent_MTases_sf"/>
</dbReference>